<protein>
    <submittedName>
        <fullName evidence="1">Uncharacterized protein</fullName>
    </submittedName>
</protein>
<evidence type="ECO:0000313" key="2">
    <source>
        <dbReference type="Proteomes" id="UP001341840"/>
    </source>
</evidence>
<name>A0ABU6UCL1_9FABA</name>
<accession>A0ABU6UCL1</accession>
<keyword evidence="2" id="KW-1185">Reference proteome</keyword>
<reference evidence="1 2" key="1">
    <citation type="journal article" date="2023" name="Plants (Basel)">
        <title>Bridging the Gap: Combining Genomics and Transcriptomics Approaches to Understand Stylosanthes scabra, an Orphan Legume from the Brazilian Caatinga.</title>
        <authorList>
            <person name="Ferreira-Neto J.R.C."/>
            <person name="da Silva M.D."/>
            <person name="Binneck E."/>
            <person name="de Melo N.F."/>
            <person name="da Silva R.H."/>
            <person name="de Melo A.L.T.M."/>
            <person name="Pandolfi V."/>
            <person name="Bustamante F.O."/>
            <person name="Brasileiro-Vidal A.C."/>
            <person name="Benko-Iseppon A.M."/>
        </authorList>
    </citation>
    <scope>NUCLEOTIDE SEQUENCE [LARGE SCALE GENOMIC DNA]</scope>
    <source>
        <tissue evidence="1">Leaves</tissue>
    </source>
</reference>
<sequence length="88" mass="10143">MSSYDEPILDERTQRYDGALSRCFDACQEGSASKGLTTILHRGLDKIFKDFEEYKENEKEKEKEKGKTIISHEDCSISDINELQSPEH</sequence>
<organism evidence="1 2">
    <name type="scientific">Stylosanthes scabra</name>
    <dbReference type="NCBI Taxonomy" id="79078"/>
    <lineage>
        <taxon>Eukaryota</taxon>
        <taxon>Viridiplantae</taxon>
        <taxon>Streptophyta</taxon>
        <taxon>Embryophyta</taxon>
        <taxon>Tracheophyta</taxon>
        <taxon>Spermatophyta</taxon>
        <taxon>Magnoliopsida</taxon>
        <taxon>eudicotyledons</taxon>
        <taxon>Gunneridae</taxon>
        <taxon>Pentapetalae</taxon>
        <taxon>rosids</taxon>
        <taxon>fabids</taxon>
        <taxon>Fabales</taxon>
        <taxon>Fabaceae</taxon>
        <taxon>Papilionoideae</taxon>
        <taxon>50 kb inversion clade</taxon>
        <taxon>dalbergioids sensu lato</taxon>
        <taxon>Dalbergieae</taxon>
        <taxon>Pterocarpus clade</taxon>
        <taxon>Stylosanthes</taxon>
    </lineage>
</organism>
<proteinExistence type="predicted"/>
<comment type="caution">
    <text evidence="1">The sequence shown here is derived from an EMBL/GenBank/DDBJ whole genome shotgun (WGS) entry which is preliminary data.</text>
</comment>
<gene>
    <name evidence="1" type="ORF">PIB30_030350</name>
</gene>
<feature type="non-terminal residue" evidence="1">
    <location>
        <position position="88"/>
    </location>
</feature>
<dbReference type="EMBL" id="JASCZI010120955">
    <property type="protein sequence ID" value="MED6158180.1"/>
    <property type="molecule type" value="Genomic_DNA"/>
</dbReference>
<evidence type="ECO:0000313" key="1">
    <source>
        <dbReference type="EMBL" id="MED6158180.1"/>
    </source>
</evidence>
<dbReference type="Proteomes" id="UP001341840">
    <property type="component" value="Unassembled WGS sequence"/>
</dbReference>